<keyword evidence="2" id="KW-1185">Reference proteome</keyword>
<dbReference type="KEGG" id="gms:SOIL9_60690"/>
<reference evidence="1 2" key="1">
    <citation type="submission" date="2019-05" db="EMBL/GenBank/DDBJ databases">
        <authorList>
            <consortium name="Science for Life Laboratories"/>
        </authorList>
    </citation>
    <scope>NUCLEOTIDE SEQUENCE [LARGE SCALE GENOMIC DNA]</scope>
    <source>
        <strain evidence="1">Soil9</strain>
    </source>
</reference>
<dbReference type="EMBL" id="LR593886">
    <property type="protein sequence ID" value="VTR91645.1"/>
    <property type="molecule type" value="Genomic_DNA"/>
</dbReference>
<dbReference type="SUPFAM" id="SSF88946">
    <property type="entry name" value="Sigma2 domain of RNA polymerase sigma factors"/>
    <property type="match status" value="1"/>
</dbReference>
<accession>A0A6P2CU22</accession>
<dbReference type="GO" id="GO:0003700">
    <property type="term" value="F:DNA-binding transcription factor activity"/>
    <property type="evidence" value="ECO:0007669"/>
    <property type="project" value="InterPro"/>
</dbReference>
<dbReference type="RefSeq" id="WP_162666611.1">
    <property type="nucleotide sequence ID" value="NZ_LR593886.1"/>
</dbReference>
<proteinExistence type="predicted"/>
<organism evidence="1 2">
    <name type="scientific">Gemmata massiliana</name>
    <dbReference type="NCBI Taxonomy" id="1210884"/>
    <lineage>
        <taxon>Bacteria</taxon>
        <taxon>Pseudomonadati</taxon>
        <taxon>Planctomycetota</taxon>
        <taxon>Planctomycetia</taxon>
        <taxon>Gemmatales</taxon>
        <taxon>Gemmataceae</taxon>
        <taxon>Gemmata</taxon>
    </lineage>
</organism>
<protein>
    <submittedName>
        <fullName evidence="1">Rna polymerase sigma70</fullName>
    </submittedName>
</protein>
<evidence type="ECO:0000313" key="2">
    <source>
        <dbReference type="Proteomes" id="UP000464178"/>
    </source>
</evidence>
<dbReference type="GO" id="GO:0006352">
    <property type="term" value="P:DNA-templated transcription initiation"/>
    <property type="evidence" value="ECO:0007669"/>
    <property type="project" value="InterPro"/>
</dbReference>
<evidence type="ECO:0000313" key="1">
    <source>
        <dbReference type="EMBL" id="VTR91645.1"/>
    </source>
</evidence>
<dbReference type="AlphaFoldDB" id="A0A6P2CU22"/>
<dbReference type="Proteomes" id="UP000464178">
    <property type="component" value="Chromosome"/>
</dbReference>
<dbReference type="InterPro" id="IPR013325">
    <property type="entry name" value="RNA_pol_sigma_r2"/>
</dbReference>
<gene>
    <name evidence="1" type="ORF">SOIL9_60690</name>
</gene>
<dbReference type="Gene3D" id="1.10.1740.10">
    <property type="match status" value="1"/>
</dbReference>
<name>A0A6P2CU22_9BACT</name>
<sequence>MNALVVALGSLLVPRHLTGHRPINWAAIIRSSWAAFSRVVTELGLTGDQRRAAVAPFLTELVRVLPRFVTVVAVTSLLPLIADRARNRFRAAGESAESAEDLAQAVVARILHAFFGSWPRGNVGALVASIARSEHCDHLRARAREGEVLERVRDAYRAVGN</sequence>